<dbReference type="SUPFAM" id="SSF90112">
    <property type="entry name" value="Neurotransmitter-gated ion-channel transmembrane pore"/>
    <property type="match status" value="1"/>
</dbReference>
<keyword evidence="13" id="KW-1185">Reference proteome</keyword>
<evidence type="ECO:0000256" key="4">
    <source>
        <dbReference type="ARBA" id="ARBA00022475"/>
    </source>
</evidence>
<evidence type="ECO:0000256" key="9">
    <source>
        <dbReference type="ARBA" id="ARBA00023136"/>
    </source>
</evidence>
<name>A0A1I8B9I4_MELHA</name>
<dbReference type="Pfam" id="PF02932">
    <property type="entry name" value="Neur_chan_memb"/>
    <property type="match status" value="1"/>
</dbReference>
<dbReference type="PANTHER" id="PTHR18945">
    <property type="entry name" value="NEUROTRANSMITTER GATED ION CHANNEL"/>
    <property type="match status" value="1"/>
</dbReference>
<evidence type="ECO:0000256" key="1">
    <source>
        <dbReference type="ARBA" id="ARBA00004141"/>
    </source>
</evidence>
<comment type="subcellular location">
    <subcellularLocation>
        <location evidence="2">Cell membrane</location>
    </subcellularLocation>
    <subcellularLocation>
        <location evidence="1">Membrane</location>
        <topology evidence="1">Multi-pass membrane protein</topology>
    </subcellularLocation>
</comment>
<dbReference type="InterPro" id="IPR038050">
    <property type="entry name" value="Neuro_actylchol_rec"/>
</dbReference>
<keyword evidence="8" id="KW-0406">Ion transport</keyword>
<dbReference type="GO" id="GO:0005886">
    <property type="term" value="C:plasma membrane"/>
    <property type="evidence" value="ECO:0007669"/>
    <property type="project" value="UniProtKB-SubCell"/>
</dbReference>
<feature type="domain" description="Neurotransmitter-gated ion-channel transmembrane" evidence="12">
    <location>
        <begin position="157"/>
        <end position="230"/>
    </location>
</feature>
<keyword evidence="9" id="KW-0472">Membrane</keyword>
<evidence type="ECO:0000256" key="6">
    <source>
        <dbReference type="ARBA" id="ARBA00022729"/>
    </source>
</evidence>
<dbReference type="GO" id="GO:0005230">
    <property type="term" value="F:extracellular ligand-gated monoatomic ion channel activity"/>
    <property type="evidence" value="ECO:0007669"/>
    <property type="project" value="InterPro"/>
</dbReference>
<evidence type="ECO:0000256" key="2">
    <source>
        <dbReference type="ARBA" id="ARBA00004236"/>
    </source>
</evidence>
<evidence type="ECO:0000313" key="13">
    <source>
        <dbReference type="Proteomes" id="UP000095281"/>
    </source>
</evidence>
<dbReference type="AlphaFoldDB" id="A0A1I8B9I4"/>
<dbReference type="Pfam" id="PF02931">
    <property type="entry name" value="Neur_chan_LBD"/>
    <property type="match status" value="1"/>
</dbReference>
<sequence length="230" mass="26467">MLEWDERVQLNYKDLEKTQKNCSDEHWILEHLLDGYDKFRIPGGGNVRVEVEIWVQEVSKIIEITSEFELDIYVTEWWLDSRLAFSHLNPCKKNMSVDGARVLPEIWNPLGCFVNSKDATEQVQMEWTMSPIILLKPNITLPDYVLVDFKASSVKRVYIPTYISVCMSWISFYLGKDNIPSRTMIGVNSLLSLTYQFGSVVANLPKTSDIKAIDVMILIAMGFIFSSLIE</sequence>
<keyword evidence="6" id="KW-0732">Signal</keyword>
<evidence type="ECO:0000256" key="3">
    <source>
        <dbReference type="ARBA" id="ARBA00022448"/>
    </source>
</evidence>
<accession>A0A1I8B9I4</accession>
<dbReference type="SUPFAM" id="SSF63712">
    <property type="entry name" value="Nicotinic receptor ligand binding domain-like"/>
    <property type="match status" value="1"/>
</dbReference>
<reference evidence="14" key="1">
    <citation type="submission" date="2016-11" db="UniProtKB">
        <authorList>
            <consortium name="WormBaseParasite"/>
        </authorList>
    </citation>
    <scope>IDENTIFICATION</scope>
</reference>
<dbReference type="Gene3D" id="1.20.58.390">
    <property type="entry name" value="Neurotransmitter-gated ion-channel transmembrane domain"/>
    <property type="match status" value="1"/>
</dbReference>
<keyword evidence="10" id="KW-0407">Ion channel</keyword>
<evidence type="ECO:0000256" key="5">
    <source>
        <dbReference type="ARBA" id="ARBA00022692"/>
    </source>
</evidence>
<dbReference type="WBParaSite" id="MhA1_Contig170.frz3.gene11">
    <property type="protein sequence ID" value="MhA1_Contig170.frz3.gene11"/>
    <property type="gene ID" value="MhA1_Contig170.frz3.gene11"/>
</dbReference>
<dbReference type="InterPro" id="IPR036719">
    <property type="entry name" value="Neuro-gated_channel_TM_sf"/>
</dbReference>
<evidence type="ECO:0000259" key="12">
    <source>
        <dbReference type="Pfam" id="PF02932"/>
    </source>
</evidence>
<dbReference type="InterPro" id="IPR006201">
    <property type="entry name" value="Neur_channel"/>
</dbReference>
<dbReference type="InterPro" id="IPR006028">
    <property type="entry name" value="GABAA/Glycine_rcpt"/>
</dbReference>
<evidence type="ECO:0000259" key="11">
    <source>
        <dbReference type="Pfam" id="PF02931"/>
    </source>
</evidence>
<evidence type="ECO:0000256" key="10">
    <source>
        <dbReference type="ARBA" id="ARBA00023303"/>
    </source>
</evidence>
<keyword evidence="7" id="KW-1133">Transmembrane helix</keyword>
<keyword evidence="4" id="KW-1003">Cell membrane</keyword>
<proteinExistence type="predicted"/>
<keyword evidence="3" id="KW-0813">Transport</keyword>
<dbReference type="GO" id="GO:0004888">
    <property type="term" value="F:transmembrane signaling receptor activity"/>
    <property type="evidence" value="ECO:0007669"/>
    <property type="project" value="InterPro"/>
</dbReference>
<dbReference type="Gene3D" id="2.70.170.10">
    <property type="entry name" value="Neurotransmitter-gated ion-channel ligand-binding domain"/>
    <property type="match status" value="1"/>
</dbReference>
<dbReference type="InterPro" id="IPR006202">
    <property type="entry name" value="Neur_chan_lig-bd"/>
</dbReference>
<dbReference type="Proteomes" id="UP000095281">
    <property type="component" value="Unplaced"/>
</dbReference>
<evidence type="ECO:0000256" key="8">
    <source>
        <dbReference type="ARBA" id="ARBA00023065"/>
    </source>
</evidence>
<dbReference type="InterPro" id="IPR036734">
    <property type="entry name" value="Neur_chan_lig-bd_sf"/>
</dbReference>
<keyword evidence="5" id="KW-0812">Transmembrane</keyword>
<evidence type="ECO:0000313" key="14">
    <source>
        <dbReference type="WBParaSite" id="MhA1_Contig170.frz3.gene11"/>
    </source>
</evidence>
<dbReference type="InterPro" id="IPR006029">
    <property type="entry name" value="Neurotrans-gated_channel_TM"/>
</dbReference>
<organism evidence="13 14">
    <name type="scientific">Meloidogyne hapla</name>
    <name type="common">Root-knot nematode worm</name>
    <dbReference type="NCBI Taxonomy" id="6305"/>
    <lineage>
        <taxon>Eukaryota</taxon>
        <taxon>Metazoa</taxon>
        <taxon>Ecdysozoa</taxon>
        <taxon>Nematoda</taxon>
        <taxon>Chromadorea</taxon>
        <taxon>Rhabditida</taxon>
        <taxon>Tylenchina</taxon>
        <taxon>Tylenchomorpha</taxon>
        <taxon>Tylenchoidea</taxon>
        <taxon>Meloidogynidae</taxon>
        <taxon>Meloidogyninae</taxon>
        <taxon>Meloidogyne</taxon>
    </lineage>
</organism>
<feature type="domain" description="Neurotransmitter-gated ion-channel ligand-binding" evidence="11">
    <location>
        <begin position="28"/>
        <end position="126"/>
    </location>
</feature>
<dbReference type="PRINTS" id="PR00253">
    <property type="entry name" value="GABAARECEPTR"/>
</dbReference>
<evidence type="ECO:0000256" key="7">
    <source>
        <dbReference type="ARBA" id="ARBA00022989"/>
    </source>
</evidence>
<protein>
    <submittedName>
        <fullName evidence="14">Neur_chan_LBD domain-containing protein</fullName>
    </submittedName>
</protein>